<dbReference type="InterPro" id="IPR036388">
    <property type="entry name" value="WH-like_DNA-bd_sf"/>
</dbReference>
<evidence type="ECO:0000256" key="3">
    <source>
        <dbReference type="ARBA" id="ARBA00023125"/>
    </source>
</evidence>
<sequence length="314" mass="33550">MDRVHEMEVLVAIADVGSFAAAGRRLHISPPAVTRAVASLEARLGVRLLNRTTRSLSMTEAGVRFLETARSVLAGIEAAEKEALGEMAAPQGRLTVTTSFTFGRTALAPIVSEFLGAHPQVSLSVLLIDRTVNLVEEGIDVAVRIGPLSDSSLIARRVGQVRRLLVASPKYLDRRGWPQNPSDLKLHSIIAFTGLVANRKWGYLDRGGVAYQSFEPRLEINDAATAIAAATAGDGITVALSYMVAEQLRSGALVPVLEPVTPPPVPVHLVHPHNRLVAPKVRAFIDFAAPKLSRRLQELAVDPLGETPGAEAPG</sequence>
<dbReference type="GO" id="GO:0043565">
    <property type="term" value="F:sequence-specific DNA binding"/>
    <property type="evidence" value="ECO:0007669"/>
    <property type="project" value="TreeGrafter"/>
</dbReference>
<dbReference type="RefSeq" id="WP_183414974.1">
    <property type="nucleotide sequence ID" value="NZ_JACHXA010000001.1"/>
</dbReference>
<dbReference type="AlphaFoldDB" id="A0A839SMP0"/>
<dbReference type="Gene3D" id="1.10.10.10">
    <property type="entry name" value="Winged helix-like DNA-binding domain superfamily/Winged helix DNA-binding domain"/>
    <property type="match status" value="1"/>
</dbReference>
<evidence type="ECO:0000256" key="4">
    <source>
        <dbReference type="ARBA" id="ARBA00023163"/>
    </source>
</evidence>
<dbReference type="Gene3D" id="3.40.190.290">
    <property type="match status" value="1"/>
</dbReference>
<evidence type="ECO:0000256" key="1">
    <source>
        <dbReference type="ARBA" id="ARBA00009437"/>
    </source>
</evidence>
<dbReference type="SUPFAM" id="SSF46785">
    <property type="entry name" value="Winged helix' DNA-binding domain"/>
    <property type="match status" value="1"/>
</dbReference>
<feature type="domain" description="HTH lysR-type" evidence="5">
    <location>
        <begin position="1"/>
        <end position="59"/>
    </location>
</feature>
<keyword evidence="3 6" id="KW-0238">DNA-binding</keyword>
<dbReference type="PANTHER" id="PTHR30537">
    <property type="entry name" value="HTH-TYPE TRANSCRIPTIONAL REGULATOR"/>
    <property type="match status" value="1"/>
</dbReference>
<dbReference type="InterPro" id="IPR058163">
    <property type="entry name" value="LysR-type_TF_proteobact-type"/>
</dbReference>
<comment type="similarity">
    <text evidence="1">Belongs to the LysR transcriptional regulatory family.</text>
</comment>
<comment type="caution">
    <text evidence="6">The sequence shown here is derived from an EMBL/GenBank/DDBJ whole genome shotgun (WGS) entry which is preliminary data.</text>
</comment>
<evidence type="ECO:0000313" key="7">
    <source>
        <dbReference type="Proteomes" id="UP000581135"/>
    </source>
</evidence>
<evidence type="ECO:0000256" key="2">
    <source>
        <dbReference type="ARBA" id="ARBA00023015"/>
    </source>
</evidence>
<dbReference type="Pfam" id="PF03466">
    <property type="entry name" value="LysR_substrate"/>
    <property type="match status" value="1"/>
</dbReference>
<name>A0A839SMP0_9PROT</name>
<proteinExistence type="inferred from homology"/>
<gene>
    <name evidence="6" type="ORF">FHR98_000432</name>
</gene>
<keyword evidence="4" id="KW-0804">Transcription</keyword>
<dbReference type="Proteomes" id="UP000581135">
    <property type="component" value="Unassembled WGS sequence"/>
</dbReference>
<dbReference type="InterPro" id="IPR000847">
    <property type="entry name" value="LysR_HTH_N"/>
</dbReference>
<protein>
    <submittedName>
        <fullName evidence="6">DNA-binding transcriptional LysR family regulator</fullName>
    </submittedName>
</protein>
<dbReference type="PRINTS" id="PR00039">
    <property type="entry name" value="HTHLYSR"/>
</dbReference>
<dbReference type="InterPro" id="IPR036390">
    <property type="entry name" value="WH_DNA-bd_sf"/>
</dbReference>
<evidence type="ECO:0000313" key="6">
    <source>
        <dbReference type="EMBL" id="MBB3064167.1"/>
    </source>
</evidence>
<dbReference type="FunFam" id="1.10.10.10:FF:000001">
    <property type="entry name" value="LysR family transcriptional regulator"/>
    <property type="match status" value="1"/>
</dbReference>
<dbReference type="Pfam" id="PF00126">
    <property type="entry name" value="HTH_1"/>
    <property type="match status" value="1"/>
</dbReference>
<keyword evidence="2" id="KW-0805">Transcription regulation</keyword>
<evidence type="ECO:0000259" key="5">
    <source>
        <dbReference type="PROSITE" id="PS50931"/>
    </source>
</evidence>
<dbReference type="GO" id="GO:0006351">
    <property type="term" value="P:DNA-templated transcription"/>
    <property type="evidence" value="ECO:0007669"/>
    <property type="project" value="TreeGrafter"/>
</dbReference>
<accession>A0A839SMP0</accession>
<reference evidence="6 7" key="1">
    <citation type="submission" date="2020-08" db="EMBL/GenBank/DDBJ databases">
        <title>Genomic Encyclopedia of Type Strains, Phase III (KMG-III): the genomes of soil and plant-associated and newly described type strains.</title>
        <authorList>
            <person name="Whitman W."/>
        </authorList>
    </citation>
    <scope>NUCLEOTIDE SEQUENCE [LARGE SCALE GENOMIC DNA]</scope>
    <source>
        <strain evidence="6 7">CECT 8803</strain>
    </source>
</reference>
<dbReference type="SUPFAM" id="SSF53850">
    <property type="entry name" value="Periplasmic binding protein-like II"/>
    <property type="match status" value="1"/>
</dbReference>
<keyword evidence="7" id="KW-1185">Reference proteome</keyword>
<dbReference type="PANTHER" id="PTHR30537:SF5">
    <property type="entry name" value="HTH-TYPE TRANSCRIPTIONAL ACTIVATOR TTDR-RELATED"/>
    <property type="match status" value="1"/>
</dbReference>
<dbReference type="GO" id="GO:0003700">
    <property type="term" value="F:DNA-binding transcription factor activity"/>
    <property type="evidence" value="ECO:0007669"/>
    <property type="project" value="InterPro"/>
</dbReference>
<dbReference type="EMBL" id="JACHXA010000001">
    <property type="protein sequence ID" value="MBB3064167.1"/>
    <property type="molecule type" value="Genomic_DNA"/>
</dbReference>
<dbReference type="InterPro" id="IPR005119">
    <property type="entry name" value="LysR_subst-bd"/>
</dbReference>
<dbReference type="PROSITE" id="PS50931">
    <property type="entry name" value="HTH_LYSR"/>
    <property type="match status" value="1"/>
</dbReference>
<organism evidence="6 7">
    <name type="scientific">Limibacillus halophilus</name>
    <dbReference type="NCBI Taxonomy" id="1579333"/>
    <lineage>
        <taxon>Bacteria</taxon>
        <taxon>Pseudomonadati</taxon>
        <taxon>Pseudomonadota</taxon>
        <taxon>Alphaproteobacteria</taxon>
        <taxon>Rhodospirillales</taxon>
        <taxon>Rhodovibrionaceae</taxon>
        <taxon>Limibacillus</taxon>
    </lineage>
</organism>